<evidence type="ECO:0000256" key="13">
    <source>
        <dbReference type="ARBA" id="ARBA00023180"/>
    </source>
</evidence>
<evidence type="ECO:0000313" key="25">
    <source>
        <dbReference type="Proteomes" id="UP000829354"/>
    </source>
</evidence>
<evidence type="ECO:0000256" key="9">
    <source>
        <dbReference type="ARBA" id="ARBA00023008"/>
    </source>
</evidence>
<dbReference type="FunFam" id="2.70.170.10:FF:000057">
    <property type="entry name" value="Ligand-Gated ion Channel"/>
    <property type="match status" value="1"/>
</dbReference>
<dbReference type="InterPro" id="IPR050316">
    <property type="entry name" value="Tyrosinase/Hemocyanin"/>
</dbReference>
<evidence type="ECO:0000256" key="10">
    <source>
        <dbReference type="ARBA" id="ARBA00023065"/>
    </source>
</evidence>
<feature type="domain" description="ShKT" evidence="23">
    <location>
        <begin position="1065"/>
        <end position="1099"/>
    </location>
</feature>
<comment type="caution">
    <text evidence="20">Lacks conserved residue(s) required for the propagation of feature annotation.</text>
</comment>
<evidence type="ECO:0000256" key="18">
    <source>
        <dbReference type="ARBA" id="ARBA00074610"/>
    </source>
</evidence>
<feature type="transmembrane region" description="Helical" evidence="22">
    <location>
        <begin position="296"/>
        <end position="318"/>
    </location>
</feature>
<feature type="disulfide bond" evidence="20">
    <location>
        <begin position="1065"/>
        <end position="1099"/>
    </location>
</feature>
<dbReference type="PROSITE" id="PS00236">
    <property type="entry name" value="NEUROTR_ION_CHANNEL"/>
    <property type="match status" value="1"/>
</dbReference>
<feature type="region of interest" description="Disordered" evidence="21">
    <location>
        <begin position="993"/>
        <end position="1018"/>
    </location>
</feature>
<dbReference type="InterPro" id="IPR018000">
    <property type="entry name" value="Neurotransmitter_ion_chnl_CS"/>
</dbReference>
<evidence type="ECO:0000256" key="5">
    <source>
        <dbReference type="ARBA" id="ARBA00022692"/>
    </source>
</evidence>
<evidence type="ECO:0000313" key="24">
    <source>
        <dbReference type="EMBL" id="UMM25521.1"/>
    </source>
</evidence>
<evidence type="ECO:0000256" key="11">
    <source>
        <dbReference type="ARBA" id="ARBA00023136"/>
    </source>
</evidence>
<evidence type="ECO:0000256" key="22">
    <source>
        <dbReference type="SAM" id="Phobius"/>
    </source>
</evidence>
<dbReference type="GO" id="GO:0005230">
    <property type="term" value="F:extracellular ligand-gated monoatomic ion channel activity"/>
    <property type="evidence" value="ECO:0007669"/>
    <property type="project" value="InterPro"/>
</dbReference>
<dbReference type="GO" id="GO:0030659">
    <property type="term" value="C:cytoplasmic vesicle membrane"/>
    <property type="evidence" value="ECO:0007669"/>
    <property type="project" value="UniProtKB-SubCell"/>
</dbReference>
<dbReference type="Gene3D" id="2.70.170.10">
    <property type="entry name" value="Neurotransmitter-gated ion-channel ligand-binding domain"/>
    <property type="match status" value="1"/>
</dbReference>
<dbReference type="SUPFAM" id="SSF48056">
    <property type="entry name" value="Di-copper centre-containing domain"/>
    <property type="match status" value="1"/>
</dbReference>
<evidence type="ECO:0000256" key="20">
    <source>
        <dbReference type="PROSITE-ProRule" id="PRU01005"/>
    </source>
</evidence>
<keyword evidence="9" id="KW-0186">Copper</keyword>
<keyword evidence="10" id="KW-0406">Ion transport</keyword>
<reference evidence="24 25" key="1">
    <citation type="submission" date="2022-04" db="EMBL/GenBank/DDBJ databases">
        <title>Chromosome-level reference genomes for two strains of Caenorhabditis briggsae: an improved platform for comparative genomics.</title>
        <authorList>
            <person name="Stevens L."/>
            <person name="Andersen E."/>
        </authorList>
    </citation>
    <scope>NUCLEOTIDE SEQUENCE [LARGE SCALE GENOMIC DNA]</scope>
    <source>
        <strain evidence="24">VX34</strain>
        <tissue evidence="24">Whole-organism</tissue>
    </source>
</reference>
<dbReference type="InterPro" id="IPR002227">
    <property type="entry name" value="Tyrosinase_Cu-bd"/>
</dbReference>
<comment type="function">
    <text evidence="17">Thought to regulate endocytosis in coelomocytes through modulation of phospholipase C activity. Possible acetylcholine receptor.</text>
</comment>
<accession>A0AAE9ESB6</accession>
<dbReference type="PRINTS" id="PR00092">
    <property type="entry name" value="TYROSINASE"/>
</dbReference>
<dbReference type="PROSITE" id="PS51670">
    <property type="entry name" value="SHKT"/>
    <property type="match status" value="2"/>
</dbReference>
<feature type="domain" description="ShKT" evidence="23">
    <location>
        <begin position="1022"/>
        <end position="1056"/>
    </location>
</feature>
<dbReference type="EMBL" id="CP092622">
    <property type="protein sequence ID" value="UMM25521.1"/>
    <property type="molecule type" value="Genomic_DNA"/>
</dbReference>
<keyword evidence="25" id="KW-1185">Reference proteome</keyword>
<keyword evidence="14" id="KW-1071">Ligand-gated ion channel</keyword>
<name>A0AAE9ESB6_CAEBR</name>
<dbReference type="PROSITE" id="PS00498">
    <property type="entry name" value="TYROSINASE_2"/>
    <property type="match status" value="1"/>
</dbReference>
<comment type="similarity">
    <text evidence="2">Belongs to the ligand-gated ion channel (TC 1.A.9) family. Acetylcholine receptor (TC 1.A.9.1) subfamily.</text>
</comment>
<evidence type="ECO:0000256" key="16">
    <source>
        <dbReference type="ARBA" id="ARBA00023329"/>
    </source>
</evidence>
<feature type="transmembrane region" description="Helical" evidence="22">
    <location>
        <begin position="410"/>
        <end position="429"/>
    </location>
</feature>
<gene>
    <name evidence="24" type="ORF">L5515_005313</name>
</gene>
<evidence type="ECO:0000256" key="2">
    <source>
        <dbReference type="ARBA" id="ARBA00009237"/>
    </source>
</evidence>
<proteinExistence type="inferred from homology"/>
<dbReference type="GO" id="GO:0046872">
    <property type="term" value="F:metal ion binding"/>
    <property type="evidence" value="ECO:0007669"/>
    <property type="project" value="UniProtKB-KW"/>
</dbReference>
<sequence length="1144" mass="130227">MVCGKKVNGKIAILKRDVNAQQQGIDSEEGDAETFFNRTYSAHQSDLEKRIFRGYDIKKRPVKNASVPTVVDVHWHVIHVSINQKEQTMTLHGHIYMRWYDEYLVWDPKDFAGIHYARVKKWQVWQPKIRVSNSASGLASAFDFSTSAHVIIQMVEKDRAKVEMYPTFSIKVGCMFDFGDFPYDQNKCSVNLFATDTMAEVQLQNLYNIPPTLSFGWEEQKMKRIISDFKILNVSASQFYYGSGNVSKTAPVTGFELGNTWSMLAVNVDFVRHSPYFWSTIVAPTLVCTMFIQVSFFAPTVSLAFVINLMAIYLEFMFLQDITIKIPLYLSKRPSSITLFHILLISNIVSAVFHGVLCALCATKVPVPLPIRKIYAVKDYVPASWKEEGMVVDYACDTNWTEWTRTARPLAGLAMFVYFVIMFILYLVVEETTSRKVATRIRAEKKMILESKVHKKIVVHLSVIKDGTAHALNDNAHRCAVRYPRILRYDASLRCQSEQSDRVLRLDQRSKREGLSFGSSIQYVCEPDRLNGADGKPNTTIKMGRRLGAFLVFSGTLAVLSSSVNADFNCSQAPDSDMKQTCHMLQEWDSAARKAIRKRQAFQAGAPGVQGGFSPANPPRFAPSAQGCMNIACICPYMGGRMANGCILPNGQPYLMSYRKEYRMMSDNERVRWHNAIMQLKRSGEYDRLSVMHRQVGSASGAHSGPGFLVWHREYMKRMEIALRMIDPGISMPYWDSVLESYLPDPRDSIMFGPLFMGMTDASGQLVSGPFAGFRTLEGRPNIIRRMATEGKMFTEQNINNLMAQNDLVSVMAFTAPQTGCPFRPYFGALEYTHASIHLWMGGDMKPPSTSANDPIFFLHHTFVDFIWEMWRQNHQNRFARENQYPPDIGACANSQHFSYAQMRPWDKINRDGLSNAYTDNLYHYAPRPTCNRNNANCGSQYLFCDTRGNPHCVAKVKPGGLCRGFEGLDACYMGQCVAGWCREGQQFQKPSQTTAVANVQQPQAQPQQQPARPAATPQSNCYNEDPCCNQWSRQNECRTNTVYMNRYCRKSCGLCQSNDNNRGCHDRHVSCAYWRGQQFCTRRRQWMAENCQASCGWCNMNEAQLCASVARQSRRVRRNAQFWLAEQHEDDGMVDDFMLDYGR</sequence>
<comment type="subcellular location">
    <subcellularLocation>
        <location evidence="1">Cytoplasmic vesicle membrane</location>
        <topology evidence="1">Multi-pass membrane protein</topology>
    </subcellularLocation>
</comment>
<keyword evidence="8 22" id="KW-1133">Transmembrane helix</keyword>
<keyword evidence="5 22" id="KW-0812">Transmembrane</keyword>
<keyword evidence="16" id="KW-0968">Cytoplasmic vesicle</keyword>
<evidence type="ECO:0000259" key="23">
    <source>
        <dbReference type="PROSITE" id="PS51670"/>
    </source>
</evidence>
<dbReference type="GO" id="GO:0006897">
    <property type="term" value="P:endocytosis"/>
    <property type="evidence" value="ECO:0007669"/>
    <property type="project" value="UniProtKB-KW"/>
</dbReference>
<keyword evidence="6" id="KW-0479">Metal-binding</keyword>
<evidence type="ECO:0000256" key="19">
    <source>
        <dbReference type="ARBA" id="ARBA00075302"/>
    </source>
</evidence>
<dbReference type="InterPro" id="IPR003582">
    <property type="entry name" value="ShKT_dom"/>
</dbReference>
<evidence type="ECO:0000256" key="14">
    <source>
        <dbReference type="ARBA" id="ARBA00023286"/>
    </source>
</evidence>
<protein>
    <recommendedName>
        <fullName evidence="18">Acetylcholine receptor-like protein cup-4</fullName>
    </recommendedName>
    <alternativeName>
        <fullName evidence="19">Coelomocyte uptake defective protein 4</fullName>
    </alternativeName>
</protein>
<dbReference type="Gene3D" id="1.10.1280.10">
    <property type="entry name" value="Di-copper center containing domain from catechol oxidase"/>
    <property type="match status" value="1"/>
</dbReference>
<feature type="disulfide bond" evidence="20">
    <location>
        <begin position="1022"/>
        <end position="1056"/>
    </location>
</feature>
<evidence type="ECO:0000256" key="17">
    <source>
        <dbReference type="ARBA" id="ARBA00056246"/>
    </source>
</evidence>
<evidence type="ECO:0000256" key="4">
    <source>
        <dbReference type="ARBA" id="ARBA00022583"/>
    </source>
</evidence>
<evidence type="ECO:0000256" key="6">
    <source>
        <dbReference type="ARBA" id="ARBA00022723"/>
    </source>
</evidence>
<dbReference type="PANTHER" id="PTHR11474:SF126">
    <property type="entry name" value="TYROSINASE-LIKE PROTEIN TYR-1-RELATED"/>
    <property type="match status" value="1"/>
</dbReference>
<dbReference type="SUPFAM" id="SSF63712">
    <property type="entry name" value="Nicotinic receptor ligand binding domain-like"/>
    <property type="match status" value="1"/>
</dbReference>
<organism evidence="24 25">
    <name type="scientific">Caenorhabditis briggsae</name>
    <dbReference type="NCBI Taxonomy" id="6238"/>
    <lineage>
        <taxon>Eukaryota</taxon>
        <taxon>Metazoa</taxon>
        <taxon>Ecdysozoa</taxon>
        <taxon>Nematoda</taxon>
        <taxon>Chromadorea</taxon>
        <taxon>Rhabditida</taxon>
        <taxon>Rhabditina</taxon>
        <taxon>Rhabditomorpha</taxon>
        <taxon>Rhabditoidea</taxon>
        <taxon>Rhabditidae</taxon>
        <taxon>Peloderinae</taxon>
        <taxon>Caenorhabditis</taxon>
    </lineage>
</organism>
<dbReference type="Pfam" id="PF00264">
    <property type="entry name" value="Tyrosinase"/>
    <property type="match status" value="1"/>
</dbReference>
<keyword evidence="15" id="KW-0407">Ion channel</keyword>
<feature type="transmembrane region" description="Helical" evidence="22">
    <location>
        <begin position="339"/>
        <end position="365"/>
    </location>
</feature>
<keyword evidence="13" id="KW-0325">Glycoprotein</keyword>
<dbReference type="CDD" id="cd18989">
    <property type="entry name" value="LGIC_ECD_cation"/>
    <property type="match status" value="1"/>
</dbReference>
<dbReference type="Pfam" id="PF01549">
    <property type="entry name" value="ShK"/>
    <property type="match status" value="2"/>
</dbReference>
<keyword evidence="11 22" id="KW-0472">Membrane</keyword>
<dbReference type="PANTHER" id="PTHR11474">
    <property type="entry name" value="TYROSINASE FAMILY MEMBER"/>
    <property type="match status" value="1"/>
</dbReference>
<keyword evidence="7" id="KW-0732">Signal</keyword>
<dbReference type="SMART" id="SM00254">
    <property type="entry name" value="ShKT"/>
    <property type="match status" value="2"/>
</dbReference>
<evidence type="ECO:0000256" key="15">
    <source>
        <dbReference type="ARBA" id="ARBA00023303"/>
    </source>
</evidence>
<dbReference type="AlphaFoldDB" id="A0AAE9ESB6"/>
<dbReference type="PROSITE" id="PS00497">
    <property type="entry name" value="TYROSINASE_1"/>
    <property type="match status" value="1"/>
</dbReference>
<dbReference type="GO" id="GO:0016491">
    <property type="term" value="F:oxidoreductase activity"/>
    <property type="evidence" value="ECO:0007669"/>
    <property type="project" value="InterPro"/>
</dbReference>
<dbReference type="Pfam" id="PF02931">
    <property type="entry name" value="Neur_chan_LBD"/>
    <property type="match status" value="1"/>
</dbReference>
<evidence type="ECO:0000256" key="21">
    <source>
        <dbReference type="SAM" id="MobiDB-lite"/>
    </source>
</evidence>
<keyword evidence="3" id="KW-0813">Transport</keyword>
<dbReference type="InterPro" id="IPR036734">
    <property type="entry name" value="Neur_chan_lig-bd_sf"/>
</dbReference>
<evidence type="ECO:0000256" key="3">
    <source>
        <dbReference type="ARBA" id="ARBA00022448"/>
    </source>
</evidence>
<evidence type="ECO:0000256" key="12">
    <source>
        <dbReference type="ARBA" id="ARBA00023170"/>
    </source>
</evidence>
<dbReference type="Proteomes" id="UP000829354">
    <property type="component" value="Chromosome III"/>
</dbReference>
<evidence type="ECO:0000256" key="8">
    <source>
        <dbReference type="ARBA" id="ARBA00022989"/>
    </source>
</evidence>
<keyword evidence="12" id="KW-0675">Receptor</keyword>
<dbReference type="InterPro" id="IPR008922">
    <property type="entry name" value="Di-copper_centre_dom_sf"/>
</dbReference>
<evidence type="ECO:0000256" key="7">
    <source>
        <dbReference type="ARBA" id="ARBA00022729"/>
    </source>
</evidence>
<keyword evidence="20" id="KW-1015">Disulfide bond</keyword>
<dbReference type="InterPro" id="IPR006202">
    <property type="entry name" value="Neur_chan_lig-bd"/>
</dbReference>
<evidence type="ECO:0000256" key="1">
    <source>
        <dbReference type="ARBA" id="ARBA00004439"/>
    </source>
</evidence>
<keyword evidence="4" id="KW-0254">Endocytosis</keyword>